<dbReference type="PANTHER" id="PTHR22904:SF523">
    <property type="entry name" value="STRESS-INDUCED-PHOSPHOPROTEIN 1"/>
    <property type="match status" value="1"/>
</dbReference>
<dbReference type="RefSeq" id="XP_002291580.1">
    <property type="nucleotide sequence ID" value="XM_002291544.1"/>
</dbReference>
<evidence type="ECO:0000313" key="4">
    <source>
        <dbReference type="EMBL" id="EED91687.1"/>
    </source>
</evidence>
<evidence type="ECO:0000256" key="2">
    <source>
        <dbReference type="ARBA" id="ARBA00022803"/>
    </source>
</evidence>
<evidence type="ECO:0000256" key="3">
    <source>
        <dbReference type="SAM" id="MobiDB-lite"/>
    </source>
</evidence>
<evidence type="ECO:0000256" key="1">
    <source>
        <dbReference type="ARBA" id="ARBA00022737"/>
    </source>
</evidence>
<dbReference type="KEGG" id="tps:THAPSDRAFT_6426"/>
<dbReference type="PaxDb" id="35128-Thaps6426"/>
<evidence type="ECO:0000313" key="5">
    <source>
        <dbReference type="Proteomes" id="UP000001449"/>
    </source>
</evidence>
<dbReference type="InParanoid" id="B8C4A2"/>
<dbReference type="GO" id="GO:0051879">
    <property type="term" value="F:Hsp90 protein binding"/>
    <property type="evidence" value="ECO:0000318"/>
    <property type="project" value="GO_Central"/>
</dbReference>
<protein>
    <submittedName>
        <fullName evidence="4">Uncharacterized protein</fullName>
    </submittedName>
</protein>
<dbReference type="STRING" id="35128.B8C4A2"/>
<feature type="compositionally biased region" description="Polar residues" evidence="3">
    <location>
        <begin position="157"/>
        <end position="172"/>
    </location>
</feature>
<gene>
    <name evidence="4" type="ORF">THAPSDRAFT_6426</name>
</gene>
<dbReference type="HOGENOM" id="CLU_761849_0_0_1"/>
<dbReference type="Gene3D" id="1.25.40.10">
    <property type="entry name" value="Tetratricopeptide repeat domain"/>
    <property type="match status" value="1"/>
</dbReference>
<dbReference type="AlphaFoldDB" id="B8C4A2"/>
<name>B8C4A2_THAPS</name>
<reference evidence="4 5" key="1">
    <citation type="journal article" date="2004" name="Science">
        <title>The genome of the diatom Thalassiosira pseudonana: ecology, evolution, and metabolism.</title>
        <authorList>
            <person name="Armbrust E.V."/>
            <person name="Berges J.A."/>
            <person name="Bowler C."/>
            <person name="Green B.R."/>
            <person name="Martinez D."/>
            <person name="Putnam N.H."/>
            <person name="Zhou S."/>
            <person name="Allen A.E."/>
            <person name="Apt K.E."/>
            <person name="Bechner M."/>
            <person name="Brzezinski M.A."/>
            <person name="Chaal B.K."/>
            <person name="Chiovitti A."/>
            <person name="Davis A.K."/>
            <person name="Demarest M.S."/>
            <person name="Detter J.C."/>
            <person name="Glavina T."/>
            <person name="Goodstein D."/>
            <person name="Hadi M.Z."/>
            <person name="Hellsten U."/>
            <person name="Hildebrand M."/>
            <person name="Jenkins B.D."/>
            <person name="Jurka J."/>
            <person name="Kapitonov V.V."/>
            <person name="Kroger N."/>
            <person name="Lau W.W."/>
            <person name="Lane T.W."/>
            <person name="Larimer F.W."/>
            <person name="Lippmeier J.C."/>
            <person name="Lucas S."/>
            <person name="Medina M."/>
            <person name="Montsant A."/>
            <person name="Obornik M."/>
            <person name="Parker M.S."/>
            <person name="Palenik B."/>
            <person name="Pazour G.J."/>
            <person name="Richardson P.M."/>
            <person name="Rynearson T.A."/>
            <person name="Saito M.A."/>
            <person name="Schwartz D.C."/>
            <person name="Thamatrakoln K."/>
            <person name="Valentin K."/>
            <person name="Vardi A."/>
            <person name="Wilkerson F.P."/>
            <person name="Rokhsar D.S."/>
        </authorList>
    </citation>
    <scope>NUCLEOTIDE SEQUENCE [LARGE SCALE GENOMIC DNA]</scope>
    <source>
        <strain evidence="4 5">CCMP1335</strain>
    </source>
</reference>
<proteinExistence type="predicted"/>
<organism evidence="4 5">
    <name type="scientific">Thalassiosira pseudonana</name>
    <name type="common">Marine diatom</name>
    <name type="synonym">Cyclotella nana</name>
    <dbReference type="NCBI Taxonomy" id="35128"/>
    <lineage>
        <taxon>Eukaryota</taxon>
        <taxon>Sar</taxon>
        <taxon>Stramenopiles</taxon>
        <taxon>Ochrophyta</taxon>
        <taxon>Bacillariophyta</taxon>
        <taxon>Coscinodiscophyceae</taxon>
        <taxon>Thalassiosirophycidae</taxon>
        <taxon>Thalassiosirales</taxon>
        <taxon>Thalassiosiraceae</taxon>
        <taxon>Thalassiosira</taxon>
    </lineage>
</organism>
<dbReference type="InterPro" id="IPR011990">
    <property type="entry name" value="TPR-like_helical_dom_sf"/>
</dbReference>
<dbReference type="GeneID" id="7442756"/>
<dbReference type="SUPFAM" id="SSF48452">
    <property type="entry name" value="TPR-like"/>
    <property type="match status" value="1"/>
</dbReference>
<dbReference type="EMBL" id="CM000643">
    <property type="protein sequence ID" value="EED91687.1"/>
    <property type="molecule type" value="Genomic_DNA"/>
</dbReference>
<accession>B8C4A2</accession>
<keyword evidence="5" id="KW-1185">Reference proteome</keyword>
<sequence>MTCDDAKEAARQAFTDENYPEALSLYTKALDQLSENGSSQQHDASTILSERQILLSNVIACRLKIGGEDMASTAVEEAKECIALNDKWAKGHVRLASAYIALGGHSNDACQSLQRALALDRSNKFARELLVKELRRRDTGCSNNGESSTDEGEGRNATESSQTQQSSFYTNNDSSADDIDIDDVNTPSSDHYNSLPFRERVQFHFAQLVSWYHSQSEDIKTLVKVEDLDLNMLSETTTGRDLAVVETTDRGMPMKDIKMAKHRLHGETLRHLLQDTMIDIQATMIDTMIGTPVLALEVQMQHIDGSKRVQIQTRTAVEVDLNGLQQPVGTTTDPIHRMIDTTLGMRMMPITRDHGREAIQPFKW</sequence>
<reference evidence="4 5" key="2">
    <citation type="journal article" date="2008" name="Nature">
        <title>The Phaeodactylum genome reveals the evolutionary history of diatom genomes.</title>
        <authorList>
            <person name="Bowler C."/>
            <person name="Allen A.E."/>
            <person name="Badger J.H."/>
            <person name="Grimwood J."/>
            <person name="Jabbari K."/>
            <person name="Kuo A."/>
            <person name="Maheswari U."/>
            <person name="Martens C."/>
            <person name="Maumus F."/>
            <person name="Otillar R.P."/>
            <person name="Rayko E."/>
            <person name="Salamov A."/>
            <person name="Vandepoele K."/>
            <person name="Beszteri B."/>
            <person name="Gruber A."/>
            <person name="Heijde M."/>
            <person name="Katinka M."/>
            <person name="Mock T."/>
            <person name="Valentin K."/>
            <person name="Verret F."/>
            <person name="Berges J.A."/>
            <person name="Brownlee C."/>
            <person name="Cadoret J.P."/>
            <person name="Chiovitti A."/>
            <person name="Choi C.J."/>
            <person name="Coesel S."/>
            <person name="De Martino A."/>
            <person name="Detter J.C."/>
            <person name="Durkin C."/>
            <person name="Falciatore A."/>
            <person name="Fournet J."/>
            <person name="Haruta M."/>
            <person name="Huysman M.J."/>
            <person name="Jenkins B.D."/>
            <person name="Jiroutova K."/>
            <person name="Jorgensen R.E."/>
            <person name="Joubert Y."/>
            <person name="Kaplan A."/>
            <person name="Kroger N."/>
            <person name="Kroth P.G."/>
            <person name="La Roche J."/>
            <person name="Lindquist E."/>
            <person name="Lommer M."/>
            <person name="Martin-Jezequel V."/>
            <person name="Lopez P.J."/>
            <person name="Lucas S."/>
            <person name="Mangogna M."/>
            <person name="McGinnis K."/>
            <person name="Medlin L.K."/>
            <person name="Montsant A."/>
            <person name="Oudot-Le Secq M.P."/>
            <person name="Napoli C."/>
            <person name="Obornik M."/>
            <person name="Parker M.S."/>
            <person name="Petit J.L."/>
            <person name="Porcel B.M."/>
            <person name="Poulsen N."/>
            <person name="Robison M."/>
            <person name="Rychlewski L."/>
            <person name="Rynearson T.A."/>
            <person name="Schmutz J."/>
            <person name="Shapiro H."/>
            <person name="Siaut M."/>
            <person name="Stanley M."/>
            <person name="Sussman M.R."/>
            <person name="Taylor A.R."/>
            <person name="Vardi A."/>
            <person name="von Dassow P."/>
            <person name="Vyverman W."/>
            <person name="Willis A."/>
            <person name="Wyrwicz L.S."/>
            <person name="Rokhsar D.S."/>
            <person name="Weissenbach J."/>
            <person name="Armbrust E.V."/>
            <person name="Green B.R."/>
            <person name="Van de Peer Y."/>
            <person name="Grigoriev I.V."/>
        </authorList>
    </citation>
    <scope>NUCLEOTIDE SEQUENCE [LARGE SCALE GENOMIC DNA]</scope>
    <source>
        <strain evidence="4 5">CCMP1335</strain>
    </source>
</reference>
<dbReference type="Proteomes" id="UP000001449">
    <property type="component" value="Chromosome 6"/>
</dbReference>
<keyword evidence="2" id="KW-0802">TPR repeat</keyword>
<dbReference type="PANTHER" id="PTHR22904">
    <property type="entry name" value="TPR REPEAT CONTAINING PROTEIN"/>
    <property type="match status" value="1"/>
</dbReference>
<keyword evidence="1" id="KW-0677">Repeat</keyword>
<feature type="region of interest" description="Disordered" evidence="3">
    <location>
        <begin position="138"/>
        <end position="187"/>
    </location>
</feature>
<dbReference type="eggNOG" id="KOG0548">
    <property type="taxonomic scope" value="Eukaryota"/>
</dbReference>